<gene>
    <name evidence="3" type="ORF">ABB29_12615</name>
</gene>
<dbReference type="PROSITE" id="PS51257">
    <property type="entry name" value="PROKAR_LIPOPROTEIN"/>
    <property type="match status" value="1"/>
</dbReference>
<dbReference type="Gene3D" id="2.60.40.1820">
    <property type="match status" value="1"/>
</dbReference>
<reference evidence="3 4" key="1">
    <citation type="submission" date="2015-05" db="EMBL/GenBank/DDBJ databases">
        <title>Genome sequencing and analysis of members of genus Stenotrophomonas.</title>
        <authorList>
            <person name="Patil P.P."/>
            <person name="Midha S."/>
            <person name="Patil P.B."/>
        </authorList>
    </citation>
    <scope>NUCLEOTIDE SEQUENCE [LARGE SCALE GENOMIC DNA]</scope>
    <source>
        <strain evidence="3 4">DSM 21858</strain>
    </source>
</reference>
<evidence type="ECO:0000256" key="1">
    <source>
        <dbReference type="SAM" id="SignalP"/>
    </source>
</evidence>
<dbReference type="InterPro" id="IPR013990">
    <property type="entry name" value="WHy-dom"/>
</dbReference>
<feature type="chain" id="PRO_5006393940" description="Water stress and hypersensitive response domain-containing protein" evidence="1">
    <location>
        <begin position="20"/>
        <end position="151"/>
    </location>
</feature>
<dbReference type="EMBL" id="LDJL01000013">
    <property type="protein sequence ID" value="KRG68463.1"/>
    <property type="molecule type" value="Genomic_DNA"/>
</dbReference>
<proteinExistence type="predicted"/>
<dbReference type="PATRIC" id="fig|344882.3.peg.900"/>
<feature type="signal peptide" evidence="1">
    <location>
        <begin position="1"/>
        <end position="19"/>
    </location>
</feature>
<accession>A0A0R0CFE2</accession>
<dbReference type="OrthoDB" id="5421820at2"/>
<dbReference type="InterPro" id="IPR004864">
    <property type="entry name" value="LEA_2"/>
</dbReference>
<dbReference type="GO" id="GO:0009269">
    <property type="term" value="P:response to desiccation"/>
    <property type="evidence" value="ECO:0007669"/>
    <property type="project" value="InterPro"/>
</dbReference>
<dbReference type="STRING" id="344882.ABB29_12615"/>
<protein>
    <recommendedName>
        <fullName evidence="2">Water stress and hypersensitive response domain-containing protein</fullName>
    </recommendedName>
</protein>
<evidence type="ECO:0000313" key="4">
    <source>
        <dbReference type="Proteomes" id="UP000052052"/>
    </source>
</evidence>
<name>A0A0R0CFE2_9GAMM</name>
<dbReference type="RefSeq" id="WP_057659636.1">
    <property type="nucleotide sequence ID" value="NZ_LDJL01000013.1"/>
</dbReference>
<dbReference type="SUPFAM" id="SSF117070">
    <property type="entry name" value="LEA14-like"/>
    <property type="match status" value="1"/>
</dbReference>
<dbReference type="Proteomes" id="UP000052052">
    <property type="component" value="Unassembled WGS sequence"/>
</dbReference>
<keyword evidence="1" id="KW-0732">Signal</keyword>
<organism evidence="3 4">
    <name type="scientific">Pseudoxanthomonas dokdonensis</name>
    <dbReference type="NCBI Taxonomy" id="344882"/>
    <lineage>
        <taxon>Bacteria</taxon>
        <taxon>Pseudomonadati</taxon>
        <taxon>Pseudomonadota</taxon>
        <taxon>Gammaproteobacteria</taxon>
        <taxon>Lysobacterales</taxon>
        <taxon>Lysobacteraceae</taxon>
        <taxon>Pseudoxanthomonas</taxon>
    </lineage>
</organism>
<keyword evidence="4" id="KW-1185">Reference proteome</keyword>
<dbReference type="SMART" id="SM00769">
    <property type="entry name" value="WHy"/>
    <property type="match status" value="1"/>
</dbReference>
<evidence type="ECO:0000259" key="2">
    <source>
        <dbReference type="SMART" id="SM00769"/>
    </source>
</evidence>
<feature type="domain" description="Water stress and hypersensitive response" evidence="2">
    <location>
        <begin position="27"/>
        <end position="146"/>
    </location>
</feature>
<dbReference type="Pfam" id="PF03168">
    <property type="entry name" value="LEA_2"/>
    <property type="match status" value="1"/>
</dbReference>
<comment type="caution">
    <text evidence="3">The sequence shown here is derived from an EMBL/GenBank/DDBJ whole genome shotgun (WGS) entry which is preliminary data.</text>
</comment>
<evidence type="ECO:0000313" key="3">
    <source>
        <dbReference type="EMBL" id="KRG68463.1"/>
    </source>
</evidence>
<dbReference type="AlphaFoldDB" id="A0A0R0CFE2"/>
<sequence length="151" mass="16218">MRIAMMLLLALLFSGCASLSNRDPLNVDVAGVESLPGEGMEMRFAVKLRVQNPNDIAIDYDGAALQLDLNGRQVATGVSDQTGTVPRFGETVVTIPVTVSGLNLFKQFLGMAQKPPTRLDYRVRGKLSGGMFGTRRFSGEGSLDLSDPQAL</sequence>